<dbReference type="Proteomes" id="UP001146793">
    <property type="component" value="Unassembled WGS sequence"/>
</dbReference>
<sequence length="647" mass="76579">MSETSPNENVISEKEKKGQELFELLLARHQKKKKKKKKNENESQYPLKKTDLNQNNKVSNENKINSTESLKLEQNQATVRSNSNETNLDLTNSNNQEQEQEKRNQNNSINENKNESNNFNSNSSYGNNLNSVNINFNDNDTINNDDNGLIFPLEFDGLFFDDKEDIEYQLKETQEESDDLLSSNQFLSKKLREMGNKIELLEEYEEKTRVDTEELTKHLSNTYTILKKKNSELEKKQDYYKKRETRLFDLISELGTLREEKQRIVHSSNRREEELKYQIDEQSIILGEYQKQLTTNTSDKEKKRDEQLIKIIKNKEETYETQLKLFKSENEIEFFSTLEKIKQLEETRELLLSEIEKIRNNVTLKTHESLRKLKLDFQKNLEEKQEIIKTLRSGKVQIQTIIQELGNDCRQAKQRDTEIQTELINEKNIQEKTTQQLNDKLEDQIKITNNLNDQIYELQFQLDHLLKNQTNNNNDNDNDNNNNSQNQSKLNHNQTIQPLLIESLKVQAKNTIIKMQIERLNRDIETKKVQLQQQQQKIVEHTSETNSYKKDISSLKKENDNLLKKLNEKKNSSAKIEKLLIQQQTKNKELEQNNQTMQHFFESQTNRIEKLTNLEHYLKNINKNKKQNNQNNTNVGEQNNNVKNTDN</sequence>
<accession>A0AAV7Z2F6</accession>
<protein>
    <submittedName>
        <fullName evidence="3">Poly(A) RNA polymerase</fullName>
    </submittedName>
</protein>
<evidence type="ECO:0000313" key="4">
    <source>
        <dbReference type="Proteomes" id="UP001146793"/>
    </source>
</evidence>
<feature type="region of interest" description="Disordered" evidence="2">
    <location>
        <begin position="468"/>
        <end position="489"/>
    </location>
</feature>
<dbReference type="AlphaFoldDB" id="A0AAV7Z2F6"/>
<feature type="compositionally biased region" description="Low complexity" evidence="2">
    <location>
        <begin position="627"/>
        <end position="647"/>
    </location>
</feature>
<feature type="compositionally biased region" description="Basic residues" evidence="2">
    <location>
        <begin position="29"/>
        <end position="38"/>
    </location>
</feature>
<feature type="compositionally biased region" description="Polar residues" evidence="2">
    <location>
        <begin position="52"/>
        <end position="91"/>
    </location>
</feature>
<feature type="region of interest" description="Disordered" evidence="2">
    <location>
        <begin position="29"/>
        <end position="124"/>
    </location>
</feature>
<dbReference type="EMBL" id="JANTQA010000036">
    <property type="protein sequence ID" value="KAJ3436257.1"/>
    <property type="molecule type" value="Genomic_DNA"/>
</dbReference>
<reference evidence="3" key="1">
    <citation type="submission" date="2022-08" db="EMBL/GenBank/DDBJ databases">
        <title>Novel sulphate-reducing endosymbionts in the free-living metamonad Anaeramoeba.</title>
        <authorList>
            <person name="Jerlstrom-Hultqvist J."/>
            <person name="Cepicka I."/>
            <person name="Gallot-Lavallee L."/>
            <person name="Salas-Leiva D."/>
            <person name="Curtis B.A."/>
            <person name="Zahonova K."/>
            <person name="Pipaliya S."/>
            <person name="Dacks J."/>
            <person name="Roger A.J."/>
        </authorList>
    </citation>
    <scope>NUCLEOTIDE SEQUENCE</scope>
    <source>
        <strain evidence="3">Busselton2</strain>
    </source>
</reference>
<feature type="coiled-coil region" evidence="1">
    <location>
        <begin position="514"/>
        <end position="593"/>
    </location>
</feature>
<evidence type="ECO:0000313" key="3">
    <source>
        <dbReference type="EMBL" id="KAJ3436257.1"/>
    </source>
</evidence>
<evidence type="ECO:0000256" key="1">
    <source>
        <dbReference type="SAM" id="Coils"/>
    </source>
</evidence>
<keyword evidence="1" id="KW-0175">Coiled coil</keyword>
<name>A0AAV7Z2F6_9EUKA</name>
<evidence type="ECO:0000256" key="2">
    <source>
        <dbReference type="SAM" id="MobiDB-lite"/>
    </source>
</evidence>
<gene>
    <name evidence="3" type="ORF">M0812_18314</name>
</gene>
<organism evidence="3 4">
    <name type="scientific">Anaeramoeba flamelloides</name>
    <dbReference type="NCBI Taxonomy" id="1746091"/>
    <lineage>
        <taxon>Eukaryota</taxon>
        <taxon>Metamonada</taxon>
        <taxon>Anaeramoebidae</taxon>
        <taxon>Anaeramoeba</taxon>
    </lineage>
</organism>
<comment type="caution">
    <text evidence="3">The sequence shown here is derived from an EMBL/GenBank/DDBJ whole genome shotgun (WGS) entry which is preliminary data.</text>
</comment>
<feature type="coiled-coil region" evidence="1">
    <location>
        <begin position="163"/>
        <end position="207"/>
    </location>
</feature>
<feature type="region of interest" description="Disordered" evidence="2">
    <location>
        <begin position="623"/>
        <end position="647"/>
    </location>
</feature>
<proteinExistence type="predicted"/>
<feature type="compositionally biased region" description="Low complexity" evidence="2">
    <location>
        <begin position="105"/>
        <end position="124"/>
    </location>
</feature>